<keyword evidence="4" id="KW-0349">Heme</keyword>
<keyword evidence="12" id="KW-1185">Reference proteome</keyword>
<dbReference type="RefSeq" id="WP_285673992.1">
    <property type="nucleotide sequence ID" value="NZ_BSYI01000044.1"/>
</dbReference>
<evidence type="ECO:0000256" key="3">
    <source>
        <dbReference type="ARBA" id="ARBA00004370"/>
    </source>
</evidence>
<dbReference type="InterPro" id="IPR000701">
    <property type="entry name" value="SuccDH_FuR_B_TM-su"/>
</dbReference>
<dbReference type="Pfam" id="PF01127">
    <property type="entry name" value="Sdh_cyt"/>
    <property type="match status" value="1"/>
</dbReference>
<name>A0ABQ6LR84_9RHOB</name>
<comment type="function">
    <text evidence="2">Membrane-anchoring subunit of succinate dehydrogenase (SDH).</text>
</comment>
<evidence type="ECO:0000256" key="1">
    <source>
        <dbReference type="ARBA" id="ARBA00001971"/>
    </source>
</evidence>
<evidence type="ECO:0000256" key="6">
    <source>
        <dbReference type="ARBA" id="ARBA00022723"/>
    </source>
</evidence>
<evidence type="ECO:0000256" key="5">
    <source>
        <dbReference type="ARBA" id="ARBA00022692"/>
    </source>
</evidence>
<keyword evidence="5 10" id="KW-0812">Transmembrane</keyword>
<evidence type="ECO:0000256" key="2">
    <source>
        <dbReference type="ARBA" id="ARBA00004050"/>
    </source>
</evidence>
<dbReference type="Gene3D" id="1.20.1300.10">
    <property type="entry name" value="Fumarate reductase/succinate dehydrogenase, transmembrane subunit"/>
    <property type="match status" value="1"/>
</dbReference>
<evidence type="ECO:0000256" key="8">
    <source>
        <dbReference type="ARBA" id="ARBA00023004"/>
    </source>
</evidence>
<sequence length="122" mass="12354">MGEMRLYMAQRLSALVMAPLVLGHVAVMIYAVQGGLSAAEILGRTAGSVGWVLFYGLFALAVAVHAAIGLRTILREWAGLGGLVLNAAALAIFALLLAMGWRAVWAVTFSAGAAAAAAGGGA</sequence>
<dbReference type="SUPFAM" id="SSF81343">
    <property type="entry name" value="Fumarate reductase respiratory complex transmembrane subunits"/>
    <property type="match status" value="1"/>
</dbReference>
<evidence type="ECO:0000256" key="7">
    <source>
        <dbReference type="ARBA" id="ARBA00022989"/>
    </source>
</evidence>
<comment type="cofactor">
    <cofactor evidence="1">
        <name>heme</name>
        <dbReference type="ChEBI" id="CHEBI:30413"/>
    </cofactor>
</comment>
<evidence type="ECO:0000256" key="4">
    <source>
        <dbReference type="ARBA" id="ARBA00022617"/>
    </source>
</evidence>
<evidence type="ECO:0000256" key="10">
    <source>
        <dbReference type="SAM" id="Phobius"/>
    </source>
</evidence>
<organism evidence="11 12">
    <name type="scientific">Paralimibaculum aggregatum</name>
    <dbReference type="NCBI Taxonomy" id="3036245"/>
    <lineage>
        <taxon>Bacteria</taxon>
        <taxon>Pseudomonadati</taxon>
        <taxon>Pseudomonadota</taxon>
        <taxon>Alphaproteobacteria</taxon>
        <taxon>Rhodobacterales</taxon>
        <taxon>Paracoccaceae</taxon>
        <taxon>Paralimibaculum</taxon>
    </lineage>
</organism>
<comment type="caution">
    <text evidence="11">The sequence shown here is derived from an EMBL/GenBank/DDBJ whole genome shotgun (WGS) entry which is preliminary data.</text>
</comment>
<evidence type="ECO:0000313" key="11">
    <source>
        <dbReference type="EMBL" id="GMG84847.1"/>
    </source>
</evidence>
<feature type="transmembrane region" description="Helical" evidence="10">
    <location>
        <begin position="12"/>
        <end position="32"/>
    </location>
</feature>
<gene>
    <name evidence="11" type="ORF">LNKW23_40630</name>
</gene>
<evidence type="ECO:0000313" key="12">
    <source>
        <dbReference type="Proteomes" id="UP001239909"/>
    </source>
</evidence>
<dbReference type="InterPro" id="IPR034804">
    <property type="entry name" value="SQR/QFR_C/D"/>
</dbReference>
<evidence type="ECO:0000256" key="9">
    <source>
        <dbReference type="ARBA" id="ARBA00023136"/>
    </source>
</evidence>
<keyword evidence="6" id="KW-0479">Metal-binding</keyword>
<reference evidence="11 12" key="1">
    <citation type="submission" date="2023-04" db="EMBL/GenBank/DDBJ databases">
        <title>Marinoamorphus aggregata gen. nov., sp. Nov., isolate from tissue of brittle star Ophioplocus japonicus.</title>
        <authorList>
            <person name="Kawano K."/>
            <person name="Sawayama S."/>
            <person name="Nakagawa S."/>
        </authorList>
    </citation>
    <scope>NUCLEOTIDE SEQUENCE [LARGE SCALE GENOMIC DNA]</scope>
    <source>
        <strain evidence="11 12">NKW23</strain>
    </source>
</reference>
<feature type="transmembrane region" description="Helical" evidence="10">
    <location>
        <begin position="52"/>
        <end position="70"/>
    </location>
</feature>
<accession>A0ABQ6LR84</accession>
<proteinExistence type="predicted"/>
<keyword evidence="9 10" id="KW-0472">Membrane</keyword>
<feature type="transmembrane region" description="Helical" evidence="10">
    <location>
        <begin position="77"/>
        <end position="97"/>
    </location>
</feature>
<keyword evidence="7 10" id="KW-1133">Transmembrane helix</keyword>
<comment type="subcellular location">
    <subcellularLocation>
        <location evidence="3">Membrane</location>
    </subcellularLocation>
</comment>
<keyword evidence="8" id="KW-0408">Iron</keyword>
<dbReference type="Proteomes" id="UP001239909">
    <property type="component" value="Unassembled WGS sequence"/>
</dbReference>
<protein>
    <submittedName>
        <fullName evidence="11">Succinate dehydrogenase</fullName>
    </submittedName>
</protein>
<dbReference type="EMBL" id="BSYI01000044">
    <property type="protein sequence ID" value="GMG84847.1"/>
    <property type="molecule type" value="Genomic_DNA"/>
</dbReference>